<dbReference type="PROSITE" id="PS50082">
    <property type="entry name" value="WD_REPEATS_2"/>
    <property type="match status" value="1"/>
</dbReference>
<dbReference type="InterPro" id="IPR015943">
    <property type="entry name" value="WD40/YVTN_repeat-like_dom_sf"/>
</dbReference>
<keyword evidence="2" id="KW-0175">Coiled coil</keyword>
<dbReference type="Proteomes" id="UP000023152">
    <property type="component" value="Unassembled WGS sequence"/>
</dbReference>
<accession>X6PAP5</accession>
<dbReference type="AlphaFoldDB" id="X6PAP5"/>
<evidence type="ECO:0000256" key="2">
    <source>
        <dbReference type="SAM" id="Coils"/>
    </source>
</evidence>
<feature type="non-terminal residue" evidence="3">
    <location>
        <position position="237"/>
    </location>
</feature>
<protein>
    <submittedName>
        <fullName evidence="3">Uncharacterized protein</fullName>
    </submittedName>
</protein>
<dbReference type="EMBL" id="ASPP01002333">
    <property type="protein sequence ID" value="ETO34717.1"/>
    <property type="molecule type" value="Genomic_DNA"/>
</dbReference>
<evidence type="ECO:0000313" key="4">
    <source>
        <dbReference type="Proteomes" id="UP000023152"/>
    </source>
</evidence>
<dbReference type="InterPro" id="IPR001680">
    <property type="entry name" value="WD40_rpt"/>
</dbReference>
<dbReference type="InterPro" id="IPR036322">
    <property type="entry name" value="WD40_repeat_dom_sf"/>
</dbReference>
<dbReference type="PROSITE" id="PS50294">
    <property type="entry name" value="WD_REPEATS_REGION"/>
    <property type="match status" value="1"/>
</dbReference>
<sequence length="237" mass="27525">KQSKEGIILGEKEVRESQCSYKGKIKEMKDHLDKSCQLISIQQIIALIKELQLQLQTEKVKTVLLLFFCSFIIIFDELKEIHLKSNTEIQQLNKKIDALQHESVKKDKQIIELTNDIQQVKSEKEINEKKQSEEISKMNNDNKILKQQLLKKESQFKNNQTHHHDEDKKEIDSYHQLLQTKSNSPSKFNFDLFRSSSKLINTFTGHTSSVFSIDCSTFDDCQFICSGSADGTVRVWD</sequence>
<reference evidence="3 4" key="1">
    <citation type="journal article" date="2013" name="Curr. Biol.">
        <title>The Genome of the Foraminiferan Reticulomyxa filosa.</title>
        <authorList>
            <person name="Glockner G."/>
            <person name="Hulsmann N."/>
            <person name="Schleicher M."/>
            <person name="Noegel A.A."/>
            <person name="Eichinger L."/>
            <person name="Gallinger C."/>
            <person name="Pawlowski J."/>
            <person name="Sierra R."/>
            <person name="Euteneuer U."/>
            <person name="Pillet L."/>
            <person name="Moustafa A."/>
            <person name="Platzer M."/>
            <person name="Groth M."/>
            <person name="Szafranski K."/>
            <person name="Schliwa M."/>
        </authorList>
    </citation>
    <scope>NUCLEOTIDE SEQUENCE [LARGE SCALE GENOMIC DNA]</scope>
</reference>
<comment type="caution">
    <text evidence="3">The sequence shown here is derived from an EMBL/GenBank/DDBJ whole genome shotgun (WGS) entry which is preliminary data.</text>
</comment>
<dbReference type="SMART" id="SM00320">
    <property type="entry name" value="WD40"/>
    <property type="match status" value="1"/>
</dbReference>
<proteinExistence type="predicted"/>
<organism evidence="3 4">
    <name type="scientific">Reticulomyxa filosa</name>
    <dbReference type="NCBI Taxonomy" id="46433"/>
    <lineage>
        <taxon>Eukaryota</taxon>
        <taxon>Sar</taxon>
        <taxon>Rhizaria</taxon>
        <taxon>Retaria</taxon>
        <taxon>Foraminifera</taxon>
        <taxon>Monothalamids</taxon>
        <taxon>Reticulomyxidae</taxon>
        <taxon>Reticulomyxa</taxon>
    </lineage>
</organism>
<feature type="non-terminal residue" evidence="3">
    <location>
        <position position="1"/>
    </location>
</feature>
<dbReference type="Gene3D" id="2.130.10.10">
    <property type="entry name" value="YVTN repeat-like/Quinoprotein amine dehydrogenase"/>
    <property type="match status" value="1"/>
</dbReference>
<dbReference type="Pfam" id="PF00400">
    <property type="entry name" value="WD40"/>
    <property type="match status" value="1"/>
</dbReference>
<gene>
    <name evidence="3" type="ORF">RFI_02373</name>
</gene>
<name>X6PAP5_RETFI</name>
<keyword evidence="4" id="KW-1185">Reference proteome</keyword>
<evidence type="ECO:0000313" key="3">
    <source>
        <dbReference type="EMBL" id="ETO34717.1"/>
    </source>
</evidence>
<feature type="coiled-coil region" evidence="2">
    <location>
        <begin position="41"/>
        <end position="155"/>
    </location>
</feature>
<dbReference type="SUPFAM" id="SSF50978">
    <property type="entry name" value="WD40 repeat-like"/>
    <property type="match status" value="1"/>
</dbReference>
<evidence type="ECO:0000256" key="1">
    <source>
        <dbReference type="PROSITE-ProRule" id="PRU00221"/>
    </source>
</evidence>
<keyword evidence="1" id="KW-0853">WD repeat</keyword>
<feature type="repeat" description="WD" evidence="1">
    <location>
        <begin position="203"/>
        <end position="237"/>
    </location>
</feature>
<dbReference type="OrthoDB" id="364224at2759"/>